<keyword evidence="7" id="KW-0378">Hydrolase</keyword>
<protein>
    <recommendedName>
        <fullName evidence="4">Undecaprenyl-diphosphatase</fullName>
        <ecNumber evidence="3">3.6.1.27</ecNumber>
    </recommendedName>
    <alternativeName>
        <fullName evidence="10">Undecaprenyl pyrophosphate phosphatase</fullName>
    </alternativeName>
</protein>
<reference evidence="13" key="2">
    <citation type="submission" date="2020-09" db="EMBL/GenBank/DDBJ databases">
        <authorList>
            <person name="Sun Q."/>
            <person name="Ohkuma M."/>
        </authorList>
    </citation>
    <scope>NUCLEOTIDE SEQUENCE</scope>
    <source>
        <strain evidence="13">JCM 17820</strain>
    </source>
</reference>
<keyword evidence="14" id="KW-1185">Reference proteome</keyword>
<feature type="transmembrane region" description="Helical" evidence="12">
    <location>
        <begin position="97"/>
        <end position="117"/>
    </location>
</feature>
<dbReference type="EC" id="3.6.1.27" evidence="3"/>
<dbReference type="InterPro" id="IPR003824">
    <property type="entry name" value="UppP"/>
</dbReference>
<comment type="caution">
    <text evidence="13">The sequence shown here is derived from an EMBL/GenBank/DDBJ whole genome shotgun (WGS) entry which is preliminary data.</text>
</comment>
<evidence type="ECO:0000313" key="14">
    <source>
        <dbReference type="Proteomes" id="UP000605784"/>
    </source>
</evidence>
<evidence type="ECO:0000256" key="11">
    <source>
        <dbReference type="ARBA" id="ARBA00047594"/>
    </source>
</evidence>
<feature type="transmembrane region" description="Helical" evidence="12">
    <location>
        <begin position="200"/>
        <end position="220"/>
    </location>
</feature>
<keyword evidence="6 12" id="KW-0812">Transmembrane</keyword>
<evidence type="ECO:0000256" key="6">
    <source>
        <dbReference type="ARBA" id="ARBA00022692"/>
    </source>
</evidence>
<keyword evidence="8 12" id="KW-1133">Transmembrane helix</keyword>
<sequence length="279" mass="28361">MLAADRPVTVHPILVAVLLGLLQGILEWIPVSSEGGVALASTALAGLDPGDATRLALFLHAGTAVAAVAYYRGELRDVLDSLTALSRRPFADETADLSFLVLATMATGVTGLPAYLALDAAVSELEGGLFLALVGGLLVLTGLVQRSAAALSLGERTRPDWVDAILVGGLQGLAILPGVSRSGTTVSALLLRGHDGESSLRFSFLLSIPAALAANALVLVDTGLPSITPVEAVVALAVSAVAGYLTVDALVRLVREVPFWAVCTVFGGLGVVGGLLVAL</sequence>
<accession>A0A830GJH2</accession>
<feature type="transmembrane region" description="Helical" evidence="12">
    <location>
        <begin position="12"/>
        <end position="32"/>
    </location>
</feature>
<dbReference type="PANTHER" id="PTHR30622:SF2">
    <property type="entry name" value="UNDECAPRENYL-DIPHOSPHATASE"/>
    <property type="match status" value="1"/>
</dbReference>
<dbReference type="Pfam" id="PF02673">
    <property type="entry name" value="BacA"/>
    <property type="match status" value="1"/>
</dbReference>
<feature type="transmembrane region" description="Helical" evidence="12">
    <location>
        <begin position="257"/>
        <end position="278"/>
    </location>
</feature>
<dbReference type="Proteomes" id="UP000605784">
    <property type="component" value="Unassembled WGS sequence"/>
</dbReference>
<evidence type="ECO:0000256" key="10">
    <source>
        <dbReference type="ARBA" id="ARBA00032707"/>
    </source>
</evidence>
<name>A0A830GJH2_9EURY</name>
<comment type="catalytic activity">
    <reaction evidence="11">
        <text>di-trans,octa-cis-undecaprenyl diphosphate + H2O = di-trans,octa-cis-undecaprenyl phosphate + phosphate + H(+)</text>
        <dbReference type="Rhea" id="RHEA:28094"/>
        <dbReference type="ChEBI" id="CHEBI:15377"/>
        <dbReference type="ChEBI" id="CHEBI:15378"/>
        <dbReference type="ChEBI" id="CHEBI:43474"/>
        <dbReference type="ChEBI" id="CHEBI:58405"/>
        <dbReference type="ChEBI" id="CHEBI:60392"/>
        <dbReference type="EC" id="3.6.1.27"/>
    </reaction>
</comment>
<evidence type="ECO:0000256" key="4">
    <source>
        <dbReference type="ARBA" id="ARBA00021581"/>
    </source>
</evidence>
<keyword evidence="9 12" id="KW-0472">Membrane</keyword>
<comment type="subcellular location">
    <subcellularLocation>
        <location evidence="1">Cell membrane</location>
        <topology evidence="1">Multi-pass membrane protein</topology>
    </subcellularLocation>
</comment>
<feature type="transmembrane region" description="Helical" evidence="12">
    <location>
        <begin position="129"/>
        <end position="149"/>
    </location>
</feature>
<proteinExistence type="inferred from homology"/>
<dbReference type="PANTHER" id="PTHR30622">
    <property type="entry name" value="UNDECAPRENYL-DIPHOSPHATASE"/>
    <property type="match status" value="1"/>
</dbReference>
<evidence type="ECO:0000256" key="8">
    <source>
        <dbReference type="ARBA" id="ARBA00022989"/>
    </source>
</evidence>
<dbReference type="GO" id="GO:0050380">
    <property type="term" value="F:undecaprenyl-diphosphatase activity"/>
    <property type="evidence" value="ECO:0007669"/>
    <property type="project" value="UniProtKB-EC"/>
</dbReference>
<evidence type="ECO:0000256" key="7">
    <source>
        <dbReference type="ARBA" id="ARBA00022801"/>
    </source>
</evidence>
<gene>
    <name evidence="13" type="ORF">GCM10009030_15360</name>
</gene>
<evidence type="ECO:0000256" key="1">
    <source>
        <dbReference type="ARBA" id="ARBA00004651"/>
    </source>
</evidence>
<comment type="similarity">
    <text evidence="2">Belongs to the UppP family.</text>
</comment>
<evidence type="ECO:0000256" key="12">
    <source>
        <dbReference type="SAM" id="Phobius"/>
    </source>
</evidence>
<dbReference type="EMBL" id="BMOU01000002">
    <property type="protein sequence ID" value="GGN91865.1"/>
    <property type="molecule type" value="Genomic_DNA"/>
</dbReference>
<evidence type="ECO:0000256" key="2">
    <source>
        <dbReference type="ARBA" id="ARBA00010621"/>
    </source>
</evidence>
<feature type="transmembrane region" description="Helical" evidence="12">
    <location>
        <begin position="52"/>
        <end position="71"/>
    </location>
</feature>
<evidence type="ECO:0000256" key="9">
    <source>
        <dbReference type="ARBA" id="ARBA00023136"/>
    </source>
</evidence>
<evidence type="ECO:0000256" key="5">
    <source>
        <dbReference type="ARBA" id="ARBA00022475"/>
    </source>
</evidence>
<evidence type="ECO:0000313" key="13">
    <source>
        <dbReference type="EMBL" id="GGN91865.1"/>
    </source>
</evidence>
<organism evidence="13 14">
    <name type="scientific">Haloarcula pellucida</name>
    <dbReference type="NCBI Taxonomy" id="1427151"/>
    <lineage>
        <taxon>Archaea</taxon>
        <taxon>Methanobacteriati</taxon>
        <taxon>Methanobacteriota</taxon>
        <taxon>Stenosarchaea group</taxon>
        <taxon>Halobacteria</taxon>
        <taxon>Halobacteriales</taxon>
        <taxon>Haloarculaceae</taxon>
        <taxon>Haloarcula</taxon>
    </lineage>
</organism>
<evidence type="ECO:0000256" key="3">
    <source>
        <dbReference type="ARBA" id="ARBA00012374"/>
    </source>
</evidence>
<dbReference type="GO" id="GO:0005886">
    <property type="term" value="C:plasma membrane"/>
    <property type="evidence" value="ECO:0007669"/>
    <property type="project" value="UniProtKB-SubCell"/>
</dbReference>
<dbReference type="AlphaFoldDB" id="A0A830GJH2"/>
<reference evidence="13" key="1">
    <citation type="journal article" date="2014" name="Int. J. Syst. Evol. Microbiol.">
        <title>Complete genome sequence of Corynebacterium casei LMG S-19264T (=DSM 44701T), isolated from a smear-ripened cheese.</title>
        <authorList>
            <consortium name="US DOE Joint Genome Institute (JGI-PGF)"/>
            <person name="Walter F."/>
            <person name="Albersmeier A."/>
            <person name="Kalinowski J."/>
            <person name="Ruckert C."/>
        </authorList>
    </citation>
    <scope>NUCLEOTIDE SEQUENCE</scope>
    <source>
        <strain evidence="13">JCM 17820</strain>
    </source>
</reference>
<feature type="transmembrane region" description="Helical" evidence="12">
    <location>
        <begin position="232"/>
        <end position="251"/>
    </location>
</feature>
<keyword evidence="5" id="KW-1003">Cell membrane</keyword>